<protein>
    <submittedName>
        <fullName evidence="2">Type IX secretion system membrane protein PorP/SprF</fullName>
    </submittedName>
</protein>
<name>A0A4Q1K3P7_9FLAO</name>
<keyword evidence="3" id="KW-1185">Reference proteome</keyword>
<evidence type="ECO:0000313" key="2">
    <source>
        <dbReference type="EMBL" id="RXR17368.1"/>
    </source>
</evidence>
<dbReference type="NCBIfam" id="TIGR03519">
    <property type="entry name" value="T9SS_PorP_fam"/>
    <property type="match status" value="1"/>
</dbReference>
<dbReference type="EMBL" id="SBKO01000005">
    <property type="protein sequence ID" value="RXR17368.1"/>
    <property type="molecule type" value="Genomic_DNA"/>
</dbReference>
<feature type="signal peptide" evidence="1">
    <location>
        <begin position="1"/>
        <end position="19"/>
    </location>
</feature>
<evidence type="ECO:0000313" key="3">
    <source>
        <dbReference type="Proteomes" id="UP000290283"/>
    </source>
</evidence>
<organism evidence="2 3">
    <name type="scientific">Flavobacterium amnicola</name>
    <dbReference type="NCBI Taxonomy" id="2506422"/>
    <lineage>
        <taxon>Bacteria</taxon>
        <taxon>Pseudomonadati</taxon>
        <taxon>Bacteroidota</taxon>
        <taxon>Flavobacteriia</taxon>
        <taxon>Flavobacteriales</taxon>
        <taxon>Flavobacteriaceae</taxon>
        <taxon>Flavobacterium</taxon>
    </lineage>
</organism>
<dbReference type="OrthoDB" id="1114455at2"/>
<evidence type="ECO:0000256" key="1">
    <source>
        <dbReference type="SAM" id="SignalP"/>
    </source>
</evidence>
<sequence length="305" mass="34487">MKRILLTLVIGITMCNAYAQQTPQFTQYMYNTISVNPGYAGSREALTIVGLHRSQWVGMDGGPTTQTLSIHSPLRNDRIGVGFSFINDKLGDENFNYLYADFSYSINLTENTKMAFGVKGGFSYYSLDGALLNNPTVFNDPYFQEKLNRWTPNLGAGIYVHQPKWYVGLSSPKLIENDYAKNGFYRALEQSHFYGIAGYVFDITKSGSVKMRPTGLVKFTKGAPVSYDATLSFLFNEKLWIGGSYRVDDSAGALVSFQLTRQLTIGYAYDYPMSDLKPYTSGSHEIMIMFDFKFDKSKYKSPRYF</sequence>
<dbReference type="InterPro" id="IPR019861">
    <property type="entry name" value="PorP/SprF_Bacteroidetes"/>
</dbReference>
<reference evidence="3" key="1">
    <citation type="submission" date="2019-01" db="EMBL/GenBank/DDBJ databases">
        <title>Cytophagaceae bacterium strain CAR-16.</title>
        <authorList>
            <person name="Chen W.-M."/>
        </authorList>
    </citation>
    <scope>NUCLEOTIDE SEQUENCE [LARGE SCALE GENOMIC DNA]</scope>
    <source>
        <strain evidence="3">LLJ-11</strain>
    </source>
</reference>
<keyword evidence="1" id="KW-0732">Signal</keyword>
<accession>A0A4Q1K3P7</accession>
<gene>
    <name evidence="2" type="ORF">EQG63_11320</name>
</gene>
<dbReference type="Pfam" id="PF11751">
    <property type="entry name" value="PorP_SprF"/>
    <property type="match status" value="1"/>
</dbReference>
<dbReference type="AlphaFoldDB" id="A0A4Q1K3P7"/>
<comment type="caution">
    <text evidence="2">The sequence shown here is derived from an EMBL/GenBank/DDBJ whole genome shotgun (WGS) entry which is preliminary data.</text>
</comment>
<dbReference type="Proteomes" id="UP000290283">
    <property type="component" value="Unassembled WGS sequence"/>
</dbReference>
<dbReference type="RefSeq" id="WP_129436486.1">
    <property type="nucleotide sequence ID" value="NZ_SBKO01000005.1"/>
</dbReference>
<proteinExistence type="predicted"/>
<feature type="chain" id="PRO_5020755177" evidence="1">
    <location>
        <begin position="20"/>
        <end position="305"/>
    </location>
</feature>